<accession>A0AA40CIP3</accession>
<keyword evidence="3" id="KW-0418">Kinase</keyword>
<dbReference type="InterPro" id="IPR017441">
    <property type="entry name" value="Protein_kinase_ATP_BS"/>
</dbReference>
<dbReference type="SUPFAM" id="SSF56112">
    <property type="entry name" value="Protein kinase-like (PK-like)"/>
    <property type="match status" value="1"/>
</dbReference>
<dbReference type="PROSITE" id="PS50011">
    <property type="entry name" value="PROTEIN_KINASE_DOM"/>
    <property type="match status" value="1"/>
</dbReference>
<name>A0AA40CIP3_9PEZI</name>
<gene>
    <name evidence="3" type="ORF">B0T16DRAFT_338366</name>
</gene>
<protein>
    <submittedName>
        <fullName evidence="3">Kinase-like domain-containing protein</fullName>
    </submittedName>
</protein>
<dbReference type="Proteomes" id="UP001174936">
    <property type="component" value="Unassembled WGS sequence"/>
</dbReference>
<dbReference type="InterPro" id="IPR000719">
    <property type="entry name" value="Prot_kinase_dom"/>
</dbReference>
<dbReference type="AlphaFoldDB" id="A0AA40CIP3"/>
<dbReference type="Gene3D" id="1.10.510.10">
    <property type="entry name" value="Transferase(Phosphotransferase) domain 1"/>
    <property type="match status" value="1"/>
</dbReference>
<keyword evidence="1" id="KW-0547">Nucleotide-binding</keyword>
<feature type="domain" description="Protein kinase" evidence="2">
    <location>
        <begin position="13"/>
        <end position="300"/>
    </location>
</feature>
<dbReference type="SMART" id="SM00220">
    <property type="entry name" value="S_TKc"/>
    <property type="match status" value="1"/>
</dbReference>
<sequence>MSNVLLAVNGVVCRIGRKIGEGSFGVVFEGEMLLKEGKVPVAIKFESSQTKYPQLQDEFRTYKDLQRCKGIPRVHYFDKGDIHNILITDLLGPSLENLFDKYCRRSSGGTVSLRKTVGFLAEELLLRFQGIHEQGWIYCDVKPENFLIGIPGTPVADTIHVVDFGMAKQYRDPRTERHIPFREDMPLSGTARYMSINTHLGRERSRRDDLEALGHVFLYFLKGRLPWQGTKAATNGRKYEKIAAKKQEISIEVLCVGCPPEVAKYMEYVRSLGFEDEPNYEYLRGLWSRVRKNSGDPRHR</sequence>
<dbReference type="Pfam" id="PF00069">
    <property type="entry name" value="Pkinase"/>
    <property type="match status" value="1"/>
</dbReference>
<reference evidence="3" key="1">
    <citation type="submission" date="2023-06" db="EMBL/GenBank/DDBJ databases">
        <title>Genome-scale phylogeny and comparative genomics of the fungal order Sordariales.</title>
        <authorList>
            <consortium name="Lawrence Berkeley National Laboratory"/>
            <person name="Hensen N."/>
            <person name="Bonometti L."/>
            <person name="Westerberg I."/>
            <person name="Brannstrom I.O."/>
            <person name="Guillou S."/>
            <person name="Cros-Aarteil S."/>
            <person name="Calhoun S."/>
            <person name="Haridas S."/>
            <person name="Kuo A."/>
            <person name="Mondo S."/>
            <person name="Pangilinan J."/>
            <person name="Riley R."/>
            <person name="Labutti K."/>
            <person name="Andreopoulos B."/>
            <person name="Lipzen A."/>
            <person name="Chen C."/>
            <person name="Yanf M."/>
            <person name="Daum C."/>
            <person name="Ng V."/>
            <person name="Clum A."/>
            <person name="Steindorff A."/>
            <person name="Ohm R."/>
            <person name="Martin F."/>
            <person name="Silar P."/>
            <person name="Natvig D."/>
            <person name="Lalanne C."/>
            <person name="Gautier V."/>
            <person name="Ament-Velasquez S.L."/>
            <person name="Kruys A."/>
            <person name="Hutchinson M.I."/>
            <person name="Powell A.J."/>
            <person name="Barry K."/>
            <person name="Miller A.N."/>
            <person name="Grigoriev I.V."/>
            <person name="Debuchy R."/>
            <person name="Gladieux P."/>
            <person name="Thoren M.H."/>
            <person name="Johannesson H."/>
        </authorList>
    </citation>
    <scope>NUCLEOTIDE SEQUENCE</scope>
    <source>
        <strain evidence="3">SMH2532-1</strain>
    </source>
</reference>
<proteinExistence type="predicted"/>
<dbReference type="PROSITE" id="PS00107">
    <property type="entry name" value="PROTEIN_KINASE_ATP"/>
    <property type="match status" value="1"/>
</dbReference>
<feature type="binding site" evidence="1">
    <location>
        <position position="44"/>
    </location>
    <ligand>
        <name>ATP</name>
        <dbReference type="ChEBI" id="CHEBI:30616"/>
    </ligand>
</feature>
<evidence type="ECO:0000313" key="3">
    <source>
        <dbReference type="EMBL" id="KAK0638918.1"/>
    </source>
</evidence>
<comment type="caution">
    <text evidence="3">The sequence shown here is derived from an EMBL/GenBank/DDBJ whole genome shotgun (WGS) entry which is preliminary data.</text>
</comment>
<organism evidence="3 4">
    <name type="scientific">Cercophora newfieldiana</name>
    <dbReference type="NCBI Taxonomy" id="92897"/>
    <lineage>
        <taxon>Eukaryota</taxon>
        <taxon>Fungi</taxon>
        <taxon>Dikarya</taxon>
        <taxon>Ascomycota</taxon>
        <taxon>Pezizomycotina</taxon>
        <taxon>Sordariomycetes</taxon>
        <taxon>Sordariomycetidae</taxon>
        <taxon>Sordariales</taxon>
        <taxon>Lasiosphaeriaceae</taxon>
        <taxon>Cercophora</taxon>
    </lineage>
</organism>
<dbReference type="GO" id="GO:0004672">
    <property type="term" value="F:protein kinase activity"/>
    <property type="evidence" value="ECO:0007669"/>
    <property type="project" value="InterPro"/>
</dbReference>
<dbReference type="GO" id="GO:0005524">
    <property type="term" value="F:ATP binding"/>
    <property type="evidence" value="ECO:0007669"/>
    <property type="project" value="UniProtKB-UniRule"/>
</dbReference>
<dbReference type="EMBL" id="JAULSV010000007">
    <property type="protein sequence ID" value="KAK0638918.1"/>
    <property type="molecule type" value="Genomic_DNA"/>
</dbReference>
<keyword evidence="1" id="KW-0067">ATP-binding</keyword>
<dbReference type="InterPro" id="IPR050235">
    <property type="entry name" value="CK1_Ser-Thr_kinase"/>
</dbReference>
<keyword evidence="3" id="KW-0808">Transferase</keyword>
<keyword evidence="4" id="KW-1185">Reference proteome</keyword>
<dbReference type="InterPro" id="IPR011009">
    <property type="entry name" value="Kinase-like_dom_sf"/>
</dbReference>
<evidence type="ECO:0000259" key="2">
    <source>
        <dbReference type="PROSITE" id="PS50011"/>
    </source>
</evidence>
<dbReference type="FunFam" id="1.10.510.10:FF:001123">
    <property type="entry name" value="CK1/CK1/CK1-D protein kinase"/>
    <property type="match status" value="1"/>
</dbReference>
<dbReference type="PANTHER" id="PTHR11909">
    <property type="entry name" value="CASEIN KINASE-RELATED"/>
    <property type="match status" value="1"/>
</dbReference>
<evidence type="ECO:0000313" key="4">
    <source>
        <dbReference type="Proteomes" id="UP001174936"/>
    </source>
</evidence>
<evidence type="ECO:0000256" key="1">
    <source>
        <dbReference type="PROSITE-ProRule" id="PRU10141"/>
    </source>
</evidence>